<proteinExistence type="predicted"/>
<organism evidence="2 3">
    <name type="scientific">Corallococcus terminator</name>
    <dbReference type="NCBI Taxonomy" id="2316733"/>
    <lineage>
        <taxon>Bacteria</taxon>
        <taxon>Pseudomonadati</taxon>
        <taxon>Myxococcota</taxon>
        <taxon>Myxococcia</taxon>
        <taxon>Myxococcales</taxon>
        <taxon>Cystobacterineae</taxon>
        <taxon>Myxococcaceae</taxon>
        <taxon>Corallococcus</taxon>
    </lineage>
</organism>
<accession>A0A3A8JRQ9</accession>
<feature type="compositionally biased region" description="Low complexity" evidence="1">
    <location>
        <begin position="44"/>
        <end position="58"/>
    </location>
</feature>
<dbReference type="RefSeq" id="WP_120539725.1">
    <property type="nucleotide sequence ID" value="NZ_RAVZ01000027.1"/>
</dbReference>
<feature type="region of interest" description="Disordered" evidence="1">
    <location>
        <begin position="1"/>
        <end position="125"/>
    </location>
</feature>
<evidence type="ECO:0000256" key="1">
    <source>
        <dbReference type="SAM" id="MobiDB-lite"/>
    </source>
</evidence>
<feature type="compositionally biased region" description="Polar residues" evidence="1">
    <location>
        <begin position="1"/>
        <end position="22"/>
    </location>
</feature>
<evidence type="ECO:0000313" key="3">
    <source>
        <dbReference type="Proteomes" id="UP000268094"/>
    </source>
</evidence>
<sequence>MRASRLGSTLSRSATLPSSAGSRPQPPARAATLPASAPSSQTLRPAATRPAASAPTAPESKPLKHPGMPEGGPTYSPWAKTTGQASAVRVSGGDNKLTPPPGAKQSMLVDRPGNPFQKDTFAGGTVSGNVGSMQASTSSHSGGGVRHYSAQAEVNGPHAAYALQKTHAGRLGVTSGQLAAEANTFKGQAQAGVSLDRNGHAYTAALTAKAETGVGIAASANHDFNRHVGGYIKGEGKASATAYAEGVASLDPKTATAMLSGKVGAAATAGAYATAGGHVGRLHGSVTAGAVAGAAAQAGGKVGLENGFLRHSADIHAATGVGTHLKSDLAVDLRHHIKPGIASGLRPAVANATSVASTTNTLAPEKSRLENFFAKAFHTA</sequence>
<gene>
    <name evidence="2" type="ORF">D7V88_06485</name>
</gene>
<name>A0A3A8JRQ9_9BACT</name>
<dbReference type="Proteomes" id="UP000268094">
    <property type="component" value="Unassembled WGS sequence"/>
</dbReference>
<evidence type="ECO:0000313" key="2">
    <source>
        <dbReference type="EMBL" id="RKG92353.1"/>
    </source>
</evidence>
<reference evidence="3" key="1">
    <citation type="submission" date="2018-09" db="EMBL/GenBank/DDBJ databases">
        <authorList>
            <person name="Livingstone P.G."/>
            <person name="Whitworth D.E."/>
        </authorList>
    </citation>
    <scope>NUCLEOTIDE SEQUENCE [LARGE SCALE GENOMIC DNA]</scope>
    <source>
        <strain evidence="3">CA054A</strain>
    </source>
</reference>
<dbReference type="EMBL" id="RAVZ01000027">
    <property type="protein sequence ID" value="RKG92353.1"/>
    <property type="molecule type" value="Genomic_DNA"/>
</dbReference>
<keyword evidence="3" id="KW-1185">Reference proteome</keyword>
<protein>
    <submittedName>
        <fullName evidence="2">Uncharacterized protein</fullName>
    </submittedName>
</protein>
<dbReference type="AlphaFoldDB" id="A0A3A8JRQ9"/>
<comment type="caution">
    <text evidence="2">The sequence shown here is derived from an EMBL/GenBank/DDBJ whole genome shotgun (WGS) entry which is preliminary data.</text>
</comment>
<dbReference type="OrthoDB" id="5380952at2"/>